<sequence length="93" mass="11055">MKPVVPANIRSAVLKRIICRHVDQDFLDTIDLQTEINKEKYQLRQMIIEHVFGTIKRGWEAYYFLTKRKLSVIGEISLSFLAYNLRRAINIRF</sequence>
<organism evidence="1 2">
    <name type="scientific">Sporomusa acidovorans (strain ATCC 49682 / DSM 3132 / Mol)</name>
    <dbReference type="NCBI Taxonomy" id="1123286"/>
    <lineage>
        <taxon>Bacteria</taxon>
        <taxon>Bacillati</taxon>
        <taxon>Bacillota</taxon>
        <taxon>Negativicutes</taxon>
        <taxon>Selenomonadales</taxon>
        <taxon>Sporomusaceae</taxon>
        <taxon>Sporomusa</taxon>
    </lineage>
</organism>
<keyword evidence="2" id="KW-1185">Reference proteome</keyword>
<reference evidence="1" key="1">
    <citation type="submission" date="2024-05" db="EMBL/GenBank/DDBJ databases">
        <title>Isolation and characterization of Sporomusa carbonis sp. nov., a carboxydotrophic hydrogenogen in the genus of Sporomusa isolated from a charcoal burning pile.</title>
        <authorList>
            <person name="Boeer T."/>
            <person name="Rosenbaum F."/>
            <person name="Eysell L."/>
            <person name="Mueller V."/>
            <person name="Daniel R."/>
            <person name="Poehlein A."/>
        </authorList>
    </citation>
    <scope>NUCLEOTIDE SEQUENCE [LARGE SCALE GENOMIC DNA]</scope>
    <source>
        <strain evidence="1">DSM 3132</strain>
    </source>
</reference>
<gene>
    <name evidence="1" type="ORF">SPACI_037880</name>
</gene>
<evidence type="ECO:0000313" key="2">
    <source>
        <dbReference type="Proteomes" id="UP000216052"/>
    </source>
</evidence>
<protein>
    <recommendedName>
        <fullName evidence="3">Transposase DDE domain-containing protein</fullName>
    </recommendedName>
</protein>
<evidence type="ECO:0000313" key="1">
    <source>
        <dbReference type="EMBL" id="XFO73681.1"/>
    </source>
</evidence>
<accession>A0ABZ3J6G8</accession>
<dbReference type="RefSeq" id="WP_093795678.1">
    <property type="nucleotide sequence ID" value="NZ_CP155571.1"/>
</dbReference>
<proteinExistence type="predicted"/>
<evidence type="ECO:0008006" key="3">
    <source>
        <dbReference type="Google" id="ProtNLM"/>
    </source>
</evidence>
<name>A0ABZ3J6G8_SPOA4</name>
<dbReference type="Proteomes" id="UP000216052">
    <property type="component" value="Chromosome"/>
</dbReference>
<dbReference type="EMBL" id="CP155571">
    <property type="protein sequence ID" value="XFO73681.1"/>
    <property type="molecule type" value="Genomic_DNA"/>
</dbReference>